<dbReference type="Pfam" id="PF00557">
    <property type="entry name" value="Peptidase_M24"/>
    <property type="match status" value="1"/>
</dbReference>
<dbReference type="InterPro" id="IPR000994">
    <property type="entry name" value="Pept_M24"/>
</dbReference>
<evidence type="ECO:0000256" key="1">
    <source>
        <dbReference type="ARBA" id="ARBA00001424"/>
    </source>
</evidence>
<comment type="caution">
    <text evidence="9">The sequence shown here is derived from an EMBL/GenBank/DDBJ whole genome shotgun (WGS) entry which is preliminary data.</text>
</comment>
<evidence type="ECO:0000256" key="3">
    <source>
        <dbReference type="ARBA" id="ARBA00008766"/>
    </source>
</evidence>
<protein>
    <recommendedName>
        <fullName evidence="4">Xaa-Pro aminopeptidase</fullName>
        <ecNumber evidence="4">3.4.11.9</ecNumber>
    </recommendedName>
</protein>
<dbReference type="EMBL" id="LUKE01000001">
    <property type="protein sequence ID" value="KYG66437.1"/>
    <property type="molecule type" value="Genomic_DNA"/>
</dbReference>
<dbReference type="PANTHER" id="PTHR43226">
    <property type="entry name" value="XAA-PRO AMINOPEPTIDASE 3"/>
    <property type="match status" value="1"/>
</dbReference>
<evidence type="ECO:0000313" key="9">
    <source>
        <dbReference type="EMBL" id="KYG66437.1"/>
    </source>
</evidence>
<keyword evidence="9" id="KW-0645">Protease</keyword>
<dbReference type="AlphaFoldDB" id="A0A150WQ52"/>
<accession>A0A150WQ52</accession>
<evidence type="ECO:0000256" key="6">
    <source>
        <dbReference type="ARBA" id="ARBA00022801"/>
    </source>
</evidence>
<evidence type="ECO:0000256" key="5">
    <source>
        <dbReference type="ARBA" id="ARBA00022723"/>
    </source>
</evidence>
<evidence type="ECO:0000256" key="4">
    <source>
        <dbReference type="ARBA" id="ARBA00012574"/>
    </source>
</evidence>
<name>A0A150WQ52_BDEBC</name>
<keyword evidence="9" id="KW-0031">Aminopeptidase</keyword>
<dbReference type="CDD" id="cd01087">
    <property type="entry name" value="Prolidase"/>
    <property type="match status" value="1"/>
</dbReference>
<dbReference type="GO" id="GO:0005829">
    <property type="term" value="C:cytosol"/>
    <property type="evidence" value="ECO:0007669"/>
    <property type="project" value="TreeGrafter"/>
</dbReference>
<dbReference type="EC" id="3.4.11.9" evidence="4"/>
<dbReference type="GO" id="GO:0006508">
    <property type="term" value="P:proteolysis"/>
    <property type="evidence" value="ECO:0007669"/>
    <property type="project" value="TreeGrafter"/>
</dbReference>
<comment type="cofactor">
    <cofactor evidence="2">
        <name>Mn(2+)</name>
        <dbReference type="ChEBI" id="CHEBI:29035"/>
    </cofactor>
</comment>
<dbReference type="InterPro" id="IPR052433">
    <property type="entry name" value="X-Pro_dipept-like"/>
</dbReference>
<gene>
    <name evidence="9" type="ORF">AZI86_05155</name>
</gene>
<keyword evidence="7" id="KW-0464">Manganese</keyword>
<dbReference type="RefSeq" id="WP_061834001.1">
    <property type="nucleotide sequence ID" value="NZ_LUKE01000001.1"/>
</dbReference>
<dbReference type="Gene3D" id="3.90.230.10">
    <property type="entry name" value="Creatinase/methionine aminopeptidase superfamily"/>
    <property type="match status" value="1"/>
</dbReference>
<evidence type="ECO:0000256" key="2">
    <source>
        <dbReference type="ARBA" id="ARBA00001936"/>
    </source>
</evidence>
<dbReference type="InterPro" id="IPR036005">
    <property type="entry name" value="Creatinase/aminopeptidase-like"/>
</dbReference>
<evidence type="ECO:0000259" key="8">
    <source>
        <dbReference type="Pfam" id="PF00557"/>
    </source>
</evidence>
<dbReference type="SUPFAM" id="SSF53092">
    <property type="entry name" value="Creatinase/prolidase N-terminal domain"/>
    <property type="match status" value="1"/>
</dbReference>
<dbReference type="OrthoDB" id="5288399at2"/>
<dbReference type="GO" id="GO:0004177">
    <property type="term" value="F:aminopeptidase activity"/>
    <property type="evidence" value="ECO:0007669"/>
    <property type="project" value="UniProtKB-KW"/>
</dbReference>
<reference evidence="9 10" key="1">
    <citation type="submission" date="2016-03" db="EMBL/GenBank/DDBJ databases">
        <authorList>
            <person name="Ploux O."/>
        </authorList>
    </citation>
    <scope>NUCLEOTIDE SEQUENCE [LARGE SCALE GENOMIC DNA]</scope>
    <source>
        <strain evidence="9 10">R0</strain>
    </source>
</reference>
<proteinExistence type="inferred from homology"/>
<feature type="domain" description="Peptidase M24" evidence="8">
    <location>
        <begin position="163"/>
        <end position="419"/>
    </location>
</feature>
<dbReference type="PANTHER" id="PTHR43226:SF4">
    <property type="entry name" value="XAA-PRO AMINOPEPTIDASE 3"/>
    <property type="match status" value="1"/>
</dbReference>
<keyword evidence="10" id="KW-1185">Reference proteome</keyword>
<sequence>MAIFPKEVIQKRQKNVAEALSDVLKNDECLLVLSGLPIGKPGGLDQTYDFLPHPTYYWLTGFRSARGVAFFSKSTGWIDFVKFATREDKFWEGADEELHGRDISELESFLSGQKFSQIYKIGQLAYNDSALTSEAGKATLEKIHLKVNALRRVKDAHEVQMILNIADIANKGYKKLQSFIRPGVTEKEIQIEFESEIQRHGAHGMPYGTIVGSGSNAAILHAIPTMKKVEQSDLVLIDAGADVYDYCVDITRVYPASGQFSTMQKEIYDLVKQAQTKAIEKCHIGTQWHDVHRTSARVIAEGLKALNIMKGDTEAILDTGAIAVFYPHGVGHLVGLRVRDVGCPENLNPKKYCGANLRVDLELKENFLITVEPGCYFIKGLIDDAENRTKFKDFINWQEVEKWKGLGGVRIEDDMLITQGPARNLTAVVDKI</sequence>
<keyword evidence="5" id="KW-0479">Metal-binding</keyword>
<evidence type="ECO:0000256" key="7">
    <source>
        <dbReference type="ARBA" id="ARBA00023211"/>
    </source>
</evidence>
<comment type="catalytic activity">
    <reaction evidence="1">
        <text>Release of any N-terminal amino acid, including proline, that is linked to proline, even from a dipeptide or tripeptide.</text>
        <dbReference type="EC" id="3.4.11.9"/>
    </reaction>
</comment>
<comment type="similarity">
    <text evidence="3">Belongs to the peptidase M24B family.</text>
</comment>
<keyword evidence="6" id="KW-0378">Hydrolase</keyword>
<evidence type="ECO:0000313" key="10">
    <source>
        <dbReference type="Proteomes" id="UP000075320"/>
    </source>
</evidence>
<dbReference type="Proteomes" id="UP000075320">
    <property type="component" value="Unassembled WGS sequence"/>
</dbReference>
<dbReference type="InterPro" id="IPR029149">
    <property type="entry name" value="Creatin/AminoP/Spt16_N"/>
</dbReference>
<dbReference type="GO" id="GO:0046872">
    <property type="term" value="F:metal ion binding"/>
    <property type="evidence" value="ECO:0007669"/>
    <property type="project" value="UniProtKB-KW"/>
</dbReference>
<organism evidence="9 10">
    <name type="scientific">Bdellovibrio bacteriovorus</name>
    <dbReference type="NCBI Taxonomy" id="959"/>
    <lineage>
        <taxon>Bacteria</taxon>
        <taxon>Pseudomonadati</taxon>
        <taxon>Bdellovibrionota</taxon>
        <taxon>Bdellovibrionia</taxon>
        <taxon>Bdellovibrionales</taxon>
        <taxon>Pseudobdellovibrionaceae</taxon>
        <taxon>Bdellovibrio</taxon>
    </lineage>
</organism>
<dbReference type="SUPFAM" id="SSF55920">
    <property type="entry name" value="Creatinase/aminopeptidase"/>
    <property type="match status" value="1"/>
</dbReference>